<dbReference type="Proteomes" id="UP000249260">
    <property type="component" value="Unassembled WGS sequence"/>
</dbReference>
<dbReference type="EMBL" id="QLUW01000001">
    <property type="protein sequence ID" value="RAP77031.1"/>
    <property type="molecule type" value="Genomic_DNA"/>
</dbReference>
<comment type="caution">
    <text evidence="2">The sequence shown here is derived from an EMBL/GenBank/DDBJ whole genome shotgun (WGS) entry which is preliminary data.</text>
</comment>
<sequence length="71" mass="8348">MKWLFIGITLVVILISRLEWPKLKQKPKKDKAAFVFLLMLGWLLFLFDLPHIAGPSTFFRTIYKPFVALLK</sequence>
<evidence type="ECO:0000313" key="2">
    <source>
        <dbReference type="EMBL" id="RAP77031.1"/>
    </source>
</evidence>
<organism evidence="2 3">
    <name type="scientific">Paenibacillus montanisoli</name>
    <dbReference type="NCBI Taxonomy" id="2081970"/>
    <lineage>
        <taxon>Bacteria</taxon>
        <taxon>Bacillati</taxon>
        <taxon>Bacillota</taxon>
        <taxon>Bacilli</taxon>
        <taxon>Bacillales</taxon>
        <taxon>Paenibacillaceae</taxon>
        <taxon>Paenibacillus</taxon>
    </lineage>
</organism>
<feature type="transmembrane region" description="Helical" evidence="1">
    <location>
        <begin position="33"/>
        <end position="54"/>
    </location>
</feature>
<reference evidence="2 3" key="1">
    <citation type="submission" date="2018-06" db="EMBL/GenBank/DDBJ databases">
        <title>Paenibacillus montanisoli sp. nov., isolated from mountain area soil.</title>
        <authorList>
            <person name="Wu M."/>
        </authorList>
    </citation>
    <scope>NUCLEOTIDE SEQUENCE [LARGE SCALE GENOMIC DNA]</scope>
    <source>
        <strain evidence="2 3">RA17</strain>
    </source>
</reference>
<name>A0A328U6J9_9BACL</name>
<keyword evidence="1" id="KW-0472">Membrane</keyword>
<evidence type="ECO:0000256" key="1">
    <source>
        <dbReference type="SAM" id="Phobius"/>
    </source>
</evidence>
<dbReference type="AlphaFoldDB" id="A0A328U6J9"/>
<accession>A0A328U6J9</accession>
<protein>
    <submittedName>
        <fullName evidence="2">Uncharacterized protein</fullName>
    </submittedName>
</protein>
<keyword evidence="1" id="KW-1133">Transmembrane helix</keyword>
<keyword evidence="1" id="KW-0812">Transmembrane</keyword>
<gene>
    <name evidence="2" type="ORF">DL346_00555</name>
</gene>
<proteinExistence type="predicted"/>
<keyword evidence="3" id="KW-1185">Reference proteome</keyword>
<evidence type="ECO:0000313" key="3">
    <source>
        <dbReference type="Proteomes" id="UP000249260"/>
    </source>
</evidence>